<dbReference type="GO" id="GO:0003677">
    <property type="term" value="F:DNA binding"/>
    <property type="evidence" value="ECO:0007669"/>
    <property type="project" value="UniProtKB-KW"/>
</dbReference>
<dbReference type="CDD" id="cd08417">
    <property type="entry name" value="PBP2_Nitroaromatics_like"/>
    <property type="match status" value="1"/>
</dbReference>
<evidence type="ECO:0000256" key="2">
    <source>
        <dbReference type="ARBA" id="ARBA00023015"/>
    </source>
</evidence>
<dbReference type="InterPro" id="IPR036388">
    <property type="entry name" value="WH-like_DNA-bd_sf"/>
</dbReference>
<protein>
    <submittedName>
        <fullName evidence="6">LysR family transcriptional regulator</fullName>
    </submittedName>
</protein>
<gene>
    <name evidence="6" type="ORF">H0A36_00790</name>
</gene>
<dbReference type="PROSITE" id="PS50931">
    <property type="entry name" value="HTH_LYSR"/>
    <property type="match status" value="1"/>
</dbReference>
<comment type="caution">
    <text evidence="6">The sequence shown here is derived from an EMBL/GenBank/DDBJ whole genome shotgun (WGS) entry which is preliminary data.</text>
</comment>
<reference evidence="6 7" key="1">
    <citation type="submission" date="2020-07" db="EMBL/GenBank/DDBJ databases">
        <title>Endozoicomonas sp. nov., isolated from sediment.</title>
        <authorList>
            <person name="Gu T."/>
        </authorList>
    </citation>
    <scope>NUCLEOTIDE SEQUENCE [LARGE SCALE GENOMIC DNA]</scope>
    <source>
        <strain evidence="6 7">SM1973</strain>
    </source>
</reference>
<dbReference type="SUPFAM" id="SSF53850">
    <property type="entry name" value="Periplasmic binding protein-like II"/>
    <property type="match status" value="1"/>
</dbReference>
<dbReference type="InterPro" id="IPR037402">
    <property type="entry name" value="YidZ_PBP2"/>
</dbReference>
<dbReference type="GO" id="GO:0003700">
    <property type="term" value="F:DNA-binding transcription factor activity"/>
    <property type="evidence" value="ECO:0007669"/>
    <property type="project" value="InterPro"/>
</dbReference>
<dbReference type="PRINTS" id="PR00039">
    <property type="entry name" value="HTHLYSR"/>
</dbReference>
<dbReference type="EMBL" id="JACCKB010000001">
    <property type="protein sequence ID" value="NYZ64522.1"/>
    <property type="molecule type" value="Genomic_DNA"/>
</dbReference>
<keyword evidence="2" id="KW-0805">Transcription regulation</keyword>
<evidence type="ECO:0000256" key="3">
    <source>
        <dbReference type="ARBA" id="ARBA00023125"/>
    </source>
</evidence>
<dbReference type="InterPro" id="IPR000847">
    <property type="entry name" value="LysR_HTH_N"/>
</dbReference>
<proteinExistence type="inferred from homology"/>
<dbReference type="Pfam" id="PF03466">
    <property type="entry name" value="LysR_substrate"/>
    <property type="match status" value="1"/>
</dbReference>
<evidence type="ECO:0000313" key="7">
    <source>
        <dbReference type="Proteomes" id="UP000569732"/>
    </source>
</evidence>
<comment type="similarity">
    <text evidence="1">Belongs to the LysR transcriptional regulatory family.</text>
</comment>
<evidence type="ECO:0000313" key="6">
    <source>
        <dbReference type="EMBL" id="NYZ64522.1"/>
    </source>
</evidence>
<evidence type="ECO:0000259" key="5">
    <source>
        <dbReference type="PROSITE" id="PS50931"/>
    </source>
</evidence>
<dbReference type="InterPro" id="IPR005119">
    <property type="entry name" value="LysR_subst-bd"/>
</dbReference>
<dbReference type="PANTHER" id="PTHR30118:SF15">
    <property type="entry name" value="TRANSCRIPTIONAL REGULATORY PROTEIN"/>
    <property type="match status" value="1"/>
</dbReference>
<dbReference type="RefSeq" id="WP_180566551.1">
    <property type="nucleotide sequence ID" value="NZ_JACCKB010000001.1"/>
</dbReference>
<evidence type="ECO:0000256" key="1">
    <source>
        <dbReference type="ARBA" id="ARBA00009437"/>
    </source>
</evidence>
<keyword evidence="4" id="KW-0804">Transcription</keyword>
<dbReference type="Gene3D" id="3.40.190.10">
    <property type="entry name" value="Periplasmic binding protein-like II"/>
    <property type="match status" value="2"/>
</dbReference>
<accession>A0A853HZJ0</accession>
<dbReference type="Gene3D" id="1.10.10.10">
    <property type="entry name" value="Winged helix-like DNA-binding domain superfamily/Winged helix DNA-binding domain"/>
    <property type="match status" value="1"/>
</dbReference>
<dbReference type="Pfam" id="PF00126">
    <property type="entry name" value="HTH_1"/>
    <property type="match status" value="1"/>
</dbReference>
<dbReference type="AlphaFoldDB" id="A0A853HZJ0"/>
<dbReference type="InterPro" id="IPR036390">
    <property type="entry name" value="WH_DNA-bd_sf"/>
</dbReference>
<feature type="domain" description="HTH lysR-type" evidence="5">
    <location>
        <begin position="5"/>
        <end position="62"/>
    </location>
</feature>
<sequence length="313" mass="35352">MSKNINLGLLQTLLILLQENHVSKAAARLNLTQSAVSRQLSQLRELFQDPLFVRQGNLLLATPRAKQLEPELKVLIQQVNTLVSPVHFDPAHWQGSLTLASSDYVGQFIFPDIFEAFAQQAPGLTLNYQLWQPDQLSVLGELDIEFVTTMLDQLPDGIYGELIGQDGPVCVMAKTHPFAQQRPDISLSDLLSYPHISITAGGEKDSFVDTYLTSIQKQRHIQLKVPLFSTAINILCRSDALLVIPEHIALHISKHFPICYRSLPIPMPIHKYWLIWHPKYDIDQAHIWARGMLITQLKGSIYSPLQVMSNNHD</sequence>
<keyword evidence="3" id="KW-0238">DNA-binding</keyword>
<dbReference type="PANTHER" id="PTHR30118">
    <property type="entry name" value="HTH-TYPE TRANSCRIPTIONAL REGULATOR LEUO-RELATED"/>
    <property type="match status" value="1"/>
</dbReference>
<keyword evidence="7" id="KW-1185">Reference proteome</keyword>
<name>A0A853HZJ0_9GAMM</name>
<organism evidence="6 7">
    <name type="scientific">Spartinivicinus marinus</name>
    <dbReference type="NCBI Taxonomy" id="2994442"/>
    <lineage>
        <taxon>Bacteria</taxon>
        <taxon>Pseudomonadati</taxon>
        <taxon>Pseudomonadota</taxon>
        <taxon>Gammaproteobacteria</taxon>
        <taxon>Oceanospirillales</taxon>
        <taxon>Zooshikellaceae</taxon>
        <taxon>Spartinivicinus</taxon>
    </lineage>
</organism>
<evidence type="ECO:0000256" key="4">
    <source>
        <dbReference type="ARBA" id="ARBA00023163"/>
    </source>
</evidence>
<dbReference type="Proteomes" id="UP000569732">
    <property type="component" value="Unassembled WGS sequence"/>
</dbReference>
<dbReference type="SUPFAM" id="SSF46785">
    <property type="entry name" value="Winged helix' DNA-binding domain"/>
    <property type="match status" value="1"/>
</dbReference>
<dbReference type="InterPro" id="IPR050389">
    <property type="entry name" value="LysR-type_TF"/>
</dbReference>